<evidence type="ECO:0000256" key="4">
    <source>
        <dbReference type="ARBA" id="ARBA00022692"/>
    </source>
</evidence>
<evidence type="ECO:0000256" key="2">
    <source>
        <dbReference type="ARBA" id="ARBA00022448"/>
    </source>
</evidence>
<dbReference type="InterPro" id="IPR036458">
    <property type="entry name" value="Na:dicarbo_symporter_sf"/>
</dbReference>
<comment type="subcellular location">
    <subcellularLocation>
        <location evidence="1">Cell membrane</location>
        <topology evidence="1">Multi-pass membrane protein</topology>
    </subcellularLocation>
</comment>
<evidence type="ECO:0000256" key="1">
    <source>
        <dbReference type="ARBA" id="ARBA00004651"/>
    </source>
</evidence>
<evidence type="ECO:0000313" key="10">
    <source>
        <dbReference type="EMBL" id="SIS09389.1"/>
    </source>
</evidence>
<dbReference type="PRINTS" id="PR00173">
    <property type="entry name" value="EDTRNSPORT"/>
</dbReference>
<proteinExistence type="predicted"/>
<dbReference type="GO" id="GO:0070778">
    <property type="term" value="P:L-aspartate transmembrane transport"/>
    <property type="evidence" value="ECO:0007669"/>
    <property type="project" value="TreeGrafter"/>
</dbReference>
<feature type="compositionally biased region" description="Polar residues" evidence="8">
    <location>
        <begin position="23"/>
        <end position="33"/>
    </location>
</feature>
<dbReference type="PANTHER" id="PTHR42865">
    <property type="entry name" value="PROTON/GLUTAMATE-ASPARTATE SYMPORTER"/>
    <property type="match status" value="1"/>
</dbReference>
<dbReference type="GO" id="GO:0015138">
    <property type="term" value="F:fumarate transmembrane transporter activity"/>
    <property type="evidence" value="ECO:0007669"/>
    <property type="project" value="TreeGrafter"/>
</dbReference>
<feature type="transmembrane region" description="Helical" evidence="9">
    <location>
        <begin position="255"/>
        <end position="281"/>
    </location>
</feature>
<dbReference type="AlphaFoldDB" id="A0A1N7G9X0"/>
<feature type="transmembrane region" description="Helical" evidence="9">
    <location>
        <begin position="176"/>
        <end position="199"/>
    </location>
</feature>
<reference evidence="10 11" key="1">
    <citation type="submission" date="2017-01" db="EMBL/GenBank/DDBJ databases">
        <authorList>
            <person name="Mah S.A."/>
            <person name="Swanson W.J."/>
            <person name="Moy G.W."/>
            <person name="Vacquier V.D."/>
        </authorList>
    </citation>
    <scope>NUCLEOTIDE SEQUENCE [LARGE SCALE GENOMIC DNA]</scope>
    <source>
        <strain evidence="10 11">CPCC 203464</strain>
    </source>
</reference>
<evidence type="ECO:0000256" key="9">
    <source>
        <dbReference type="SAM" id="Phobius"/>
    </source>
</evidence>
<dbReference type="Pfam" id="PF00375">
    <property type="entry name" value="SDF"/>
    <property type="match status" value="1"/>
</dbReference>
<feature type="region of interest" description="Disordered" evidence="8">
    <location>
        <begin position="1"/>
        <end position="36"/>
    </location>
</feature>
<dbReference type="GO" id="GO:0015141">
    <property type="term" value="F:succinate transmembrane transporter activity"/>
    <property type="evidence" value="ECO:0007669"/>
    <property type="project" value="TreeGrafter"/>
</dbReference>
<keyword evidence="5" id="KW-0769">Symport</keyword>
<feature type="transmembrane region" description="Helical" evidence="9">
    <location>
        <begin position="109"/>
        <end position="135"/>
    </location>
</feature>
<gene>
    <name evidence="10" type="ORF">SAMN05445060_2642</name>
</gene>
<dbReference type="FunFam" id="1.10.3860.10:FF:000001">
    <property type="entry name" value="C4-dicarboxylate transport protein"/>
    <property type="match status" value="1"/>
</dbReference>
<feature type="region of interest" description="Disordered" evidence="8">
    <location>
        <begin position="460"/>
        <end position="482"/>
    </location>
</feature>
<organism evidence="10 11">
    <name type="scientific">Williamsia sterculiae</name>
    <dbReference type="NCBI Taxonomy" id="1344003"/>
    <lineage>
        <taxon>Bacteria</taxon>
        <taxon>Bacillati</taxon>
        <taxon>Actinomycetota</taxon>
        <taxon>Actinomycetes</taxon>
        <taxon>Mycobacteriales</taxon>
        <taxon>Nocardiaceae</taxon>
        <taxon>Williamsia</taxon>
    </lineage>
</organism>
<dbReference type="STRING" id="1344003.SAMN05445060_2642"/>
<dbReference type="Proteomes" id="UP000186218">
    <property type="component" value="Unassembled WGS sequence"/>
</dbReference>
<keyword evidence="3" id="KW-1003">Cell membrane</keyword>
<dbReference type="GO" id="GO:0005886">
    <property type="term" value="C:plasma membrane"/>
    <property type="evidence" value="ECO:0007669"/>
    <property type="project" value="UniProtKB-SubCell"/>
</dbReference>
<evidence type="ECO:0000256" key="8">
    <source>
        <dbReference type="SAM" id="MobiDB-lite"/>
    </source>
</evidence>
<keyword evidence="6 9" id="KW-1133">Transmembrane helix</keyword>
<dbReference type="OrthoDB" id="9766690at2"/>
<evidence type="ECO:0000256" key="7">
    <source>
        <dbReference type="ARBA" id="ARBA00023136"/>
    </source>
</evidence>
<accession>A0A1N7G9X0</accession>
<evidence type="ECO:0000256" key="5">
    <source>
        <dbReference type="ARBA" id="ARBA00022847"/>
    </source>
</evidence>
<evidence type="ECO:0000256" key="3">
    <source>
        <dbReference type="ARBA" id="ARBA00022475"/>
    </source>
</evidence>
<feature type="transmembrane region" description="Helical" evidence="9">
    <location>
        <begin position="219"/>
        <end position="243"/>
    </location>
</feature>
<dbReference type="EMBL" id="FTNT01000007">
    <property type="protein sequence ID" value="SIS09389.1"/>
    <property type="molecule type" value="Genomic_DNA"/>
</dbReference>
<feature type="transmembrane region" description="Helical" evidence="9">
    <location>
        <begin position="70"/>
        <end position="97"/>
    </location>
</feature>
<feature type="transmembrane region" description="Helical" evidence="9">
    <location>
        <begin position="44"/>
        <end position="64"/>
    </location>
</feature>
<protein>
    <submittedName>
        <fullName evidence="10">Aerobic C4-dicarboxylate transport protein</fullName>
    </submittedName>
</protein>
<dbReference type="RefSeq" id="WP_076480183.1">
    <property type="nucleotide sequence ID" value="NZ_FTNT01000007.1"/>
</dbReference>
<dbReference type="Gene3D" id="1.10.3860.10">
    <property type="entry name" value="Sodium:dicarboxylate symporter"/>
    <property type="match status" value="1"/>
</dbReference>
<keyword evidence="11" id="KW-1185">Reference proteome</keyword>
<dbReference type="SUPFAM" id="SSF118215">
    <property type="entry name" value="Proton glutamate symport protein"/>
    <property type="match status" value="1"/>
</dbReference>
<keyword evidence="7 9" id="KW-0472">Membrane</keyword>
<evidence type="ECO:0000313" key="11">
    <source>
        <dbReference type="Proteomes" id="UP000186218"/>
    </source>
</evidence>
<keyword evidence="4 9" id="KW-0812">Transmembrane</keyword>
<keyword evidence="2" id="KW-0813">Transport</keyword>
<dbReference type="GO" id="GO:0015366">
    <property type="term" value="F:malate:proton symporter activity"/>
    <property type="evidence" value="ECO:0007669"/>
    <property type="project" value="TreeGrafter"/>
</dbReference>
<name>A0A1N7G9X0_9NOCA</name>
<dbReference type="InterPro" id="IPR001991">
    <property type="entry name" value="Na-dicarboxylate_symporter"/>
</dbReference>
<evidence type="ECO:0000256" key="6">
    <source>
        <dbReference type="ARBA" id="ARBA00022989"/>
    </source>
</evidence>
<dbReference type="PANTHER" id="PTHR42865:SF1">
    <property type="entry name" value="AEROBIC C4-DICARBOXYLATE TRANSPORT PROTEIN"/>
    <property type="match status" value="1"/>
</dbReference>
<sequence length="482" mass="50011">MTFGSRGRRDDASTPPSGEIDSTDINGGPTTRVGTEKKRDRTHWLYLAVIVAVVAGVIVGLVAPGVGKDIAVLGTMFVSLIKMMISPIIFCTIVLGIGSVRKAATVGRVGGLAFVYFLVMSTIALAVGLVVGNLIQPGSGLHLSATSAGKGQQLADDAHEAGGLMDFVQGIIPESLLSSLTAGNVLQTLFVALLVGFALQAMGTTGEPILTAIGYIQKLVFRILTMVLWLAPIGAFGAIAGVVGQTGWSAVGELLMLMVAFYLTCLIFVFGVLGAVLRAVAHVSIFKLVRYLAREYLLIFATSSSESALPRLIAKMEHLGVQRTTVGVVVPTGYSFNLDGTAIYLTMASIFVADALGKPLSLAEQFGLLVFMIVASKGAAGVSGAGLATLAGGLQAHRPDLLNGVGLIVGIDRFMSEARAVTNFSGNAVATLLVGSWTHTIDPDRVDHVLAGRDPFDETTMVGDDHGAAVGTPTDGKSLAKA</sequence>